<keyword evidence="1" id="KW-0805">Transcription regulation</keyword>
<evidence type="ECO:0000256" key="3">
    <source>
        <dbReference type="ARBA" id="ARBA00023163"/>
    </source>
</evidence>
<dbReference type="EMBL" id="JAXQNO010000014">
    <property type="protein sequence ID" value="KAK4784277.1"/>
    <property type="molecule type" value="Genomic_DNA"/>
</dbReference>
<dbReference type="PROSITE" id="PS51005">
    <property type="entry name" value="NAC"/>
    <property type="match status" value="1"/>
</dbReference>
<accession>A0AAN7QZ10</accession>
<proteinExistence type="predicted"/>
<feature type="transmembrane region" description="Helical" evidence="5">
    <location>
        <begin position="33"/>
        <end position="55"/>
    </location>
</feature>
<evidence type="ECO:0000259" key="6">
    <source>
        <dbReference type="PROSITE" id="PS51005"/>
    </source>
</evidence>
<dbReference type="GO" id="GO:0006355">
    <property type="term" value="P:regulation of DNA-templated transcription"/>
    <property type="evidence" value="ECO:0007669"/>
    <property type="project" value="InterPro"/>
</dbReference>
<dbReference type="InterPro" id="IPR036093">
    <property type="entry name" value="NAC_dom_sf"/>
</dbReference>
<dbReference type="SUPFAM" id="SSF101941">
    <property type="entry name" value="NAC domain"/>
    <property type="match status" value="1"/>
</dbReference>
<keyword evidence="8" id="KW-1185">Reference proteome</keyword>
<keyword evidence="5" id="KW-0812">Transmembrane</keyword>
<dbReference type="PANTHER" id="PTHR31744">
    <property type="entry name" value="PROTEIN CUP-SHAPED COTYLEDON 2-RELATED"/>
    <property type="match status" value="1"/>
</dbReference>
<evidence type="ECO:0000256" key="5">
    <source>
        <dbReference type="SAM" id="Phobius"/>
    </source>
</evidence>
<evidence type="ECO:0000313" key="8">
    <source>
        <dbReference type="Proteomes" id="UP001346149"/>
    </source>
</evidence>
<dbReference type="Pfam" id="PF02365">
    <property type="entry name" value="NAM"/>
    <property type="match status" value="1"/>
</dbReference>
<evidence type="ECO:0000256" key="4">
    <source>
        <dbReference type="ARBA" id="ARBA00023242"/>
    </source>
</evidence>
<dbReference type="GO" id="GO:0003677">
    <property type="term" value="F:DNA binding"/>
    <property type="evidence" value="ECO:0007669"/>
    <property type="project" value="UniProtKB-KW"/>
</dbReference>
<reference evidence="7 8" key="1">
    <citation type="journal article" date="2023" name="Hortic Res">
        <title>Pangenome of water caltrop reveals structural variations and asymmetric subgenome divergence after allopolyploidization.</title>
        <authorList>
            <person name="Zhang X."/>
            <person name="Chen Y."/>
            <person name="Wang L."/>
            <person name="Yuan Y."/>
            <person name="Fang M."/>
            <person name="Shi L."/>
            <person name="Lu R."/>
            <person name="Comes H.P."/>
            <person name="Ma Y."/>
            <person name="Chen Y."/>
            <person name="Huang G."/>
            <person name="Zhou Y."/>
            <person name="Zheng Z."/>
            <person name="Qiu Y."/>
        </authorList>
    </citation>
    <scope>NUCLEOTIDE SEQUENCE [LARGE SCALE GENOMIC DNA]</scope>
    <source>
        <strain evidence="7">F231</strain>
    </source>
</reference>
<dbReference type="InterPro" id="IPR003441">
    <property type="entry name" value="NAC-dom"/>
</dbReference>
<organism evidence="7 8">
    <name type="scientific">Trapa natans</name>
    <name type="common">Water chestnut</name>
    <dbReference type="NCBI Taxonomy" id="22666"/>
    <lineage>
        <taxon>Eukaryota</taxon>
        <taxon>Viridiplantae</taxon>
        <taxon>Streptophyta</taxon>
        <taxon>Embryophyta</taxon>
        <taxon>Tracheophyta</taxon>
        <taxon>Spermatophyta</taxon>
        <taxon>Magnoliopsida</taxon>
        <taxon>eudicotyledons</taxon>
        <taxon>Gunneridae</taxon>
        <taxon>Pentapetalae</taxon>
        <taxon>rosids</taxon>
        <taxon>malvids</taxon>
        <taxon>Myrtales</taxon>
        <taxon>Lythraceae</taxon>
        <taxon>Trapa</taxon>
    </lineage>
</organism>
<protein>
    <recommendedName>
        <fullName evidence="6">NAC domain-containing protein</fullName>
    </recommendedName>
</protein>
<dbReference type="AlphaFoldDB" id="A0AAN7QZ10"/>
<sequence length="363" mass="39538">MSLIGTSISTEDSHCPGEAPVARLSSSSMAPCYVIAALVVALALVNFPLSASIVVTGKVSCLDCHGLETFNLSGIKVVVKCDKVNKLSTAVTEDDGSFEAELPSPEHSNCLVKVLGGPLQLYAAKTSMVSKITEARDISDHPYFTTSTPLAVSTACPKKESTFTKLGSSKTINLPSSNGGAAARVRILPNRRGAHRLLSAEQDPWQAARCDEPQYDTEPWCLPEISGELCRRDAEQWFFFVPRQGREARGGRPTPTTPSGYWKATGSPSYVYSSENKAIGLKKTMVFYRGKAPAGRKTEWKMNEYRALEQTDSGPPGEIPTLQANFALCRVYVTSGTVARRGYMSEMPRRNYRKLQIVLCSSH</sequence>
<evidence type="ECO:0000256" key="1">
    <source>
        <dbReference type="ARBA" id="ARBA00023015"/>
    </source>
</evidence>
<keyword evidence="5" id="KW-0472">Membrane</keyword>
<comment type="caution">
    <text evidence="7">The sequence shown here is derived from an EMBL/GenBank/DDBJ whole genome shotgun (WGS) entry which is preliminary data.</text>
</comment>
<feature type="domain" description="NAC" evidence="6">
    <location>
        <begin position="174"/>
        <end position="334"/>
    </location>
</feature>
<dbReference type="Gene3D" id="2.170.150.80">
    <property type="entry name" value="NAC domain"/>
    <property type="match status" value="1"/>
</dbReference>
<name>A0AAN7QZ10_TRANT</name>
<dbReference type="Pfam" id="PF01190">
    <property type="entry name" value="Pollen_Ole_e_1"/>
    <property type="match status" value="1"/>
</dbReference>
<keyword evidence="2" id="KW-0238">DNA-binding</keyword>
<evidence type="ECO:0000256" key="2">
    <source>
        <dbReference type="ARBA" id="ARBA00023125"/>
    </source>
</evidence>
<keyword evidence="5" id="KW-1133">Transmembrane helix</keyword>
<keyword evidence="4" id="KW-0539">Nucleus</keyword>
<keyword evidence="3" id="KW-0804">Transcription</keyword>
<dbReference type="PANTHER" id="PTHR31744:SF220">
    <property type="entry name" value="LOW QUALITY PROTEIN: NAC DOMAIN-CONTAINING PROTEIN 90-LIKE"/>
    <property type="match status" value="1"/>
</dbReference>
<gene>
    <name evidence="7" type="ORF">SAY86_018645</name>
</gene>
<dbReference type="Proteomes" id="UP001346149">
    <property type="component" value="Unassembled WGS sequence"/>
</dbReference>
<evidence type="ECO:0000313" key="7">
    <source>
        <dbReference type="EMBL" id="KAK4784277.1"/>
    </source>
</evidence>